<organism evidence="2 3">
    <name type="scientific">Pararge aegeria aegeria</name>
    <dbReference type="NCBI Taxonomy" id="348720"/>
    <lineage>
        <taxon>Eukaryota</taxon>
        <taxon>Metazoa</taxon>
        <taxon>Ecdysozoa</taxon>
        <taxon>Arthropoda</taxon>
        <taxon>Hexapoda</taxon>
        <taxon>Insecta</taxon>
        <taxon>Pterygota</taxon>
        <taxon>Neoptera</taxon>
        <taxon>Endopterygota</taxon>
        <taxon>Lepidoptera</taxon>
        <taxon>Glossata</taxon>
        <taxon>Ditrysia</taxon>
        <taxon>Papilionoidea</taxon>
        <taxon>Nymphalidae</taxon>
        <taxon>Satyrinae</taxon>
        <taxon>Satyrini</taxon>
        <taxon>Parargina</taxon>
        <taxon>Pararge</taxon>
    </lineage>
</organism>
<dbReference type="Proteomes" id="UP000838756">
    <property type="component" value="Unassembled WGS sequence"/>
</dbReference>
<dbReference type="AlphaFoldDB" id="A0A8S4QHU5"/>
<protein>
    <submittedName>
        <fullName evidence="2">Jg23317 protein</fullName>
    </submittedName>
</protein>
<feature type="compositionally biased region" description="Basic residues" evidence="1">
    <location>
        <begin position="38"/>
        <end position="51"/>
    </location>
</feature>
<feature type="region of interest" description="Disordered" evidence="1">
    <location>
        <begin position="1"/>
        <end position="58"/>
    </location>
</feature>
<evidence type="ECO:0000313" key="2">
    <source>
        <dbReference type="EMBL" id="CAH2207851.1"/>
    </source>
</evidence>
<gene>
    <name evidence="2" type="primary">jg23317</name>
    <name evidence="2" type="ORF">PAEG_LOCUS471</name>
</gene>
<keyword evidence="3" id="KW-1185">Reference proteome</keyword>
<feature type="non-terminal residue" evidence="2">
    <location>
        <position position="1"/>
    </location>
</feature>
<comment type="caution">
    <text evidence="2">The sequence shown here is derived from an EMBL/GenBank/DDBJ whole genome shotgun (WGS) entry which is preliminary data.</text>
</comment>
<name>A0A8S4QHU5_9NEOP</name>
<dbReference type="EMBL" id="CAKXAJ010001495">
    <property type="protein sequence ID" value="CAH2207851.1"/>
    <property type="molecule type" value="Genomic_DNA"/>
</dbReference>
<reference evidence="2" key="1">
    <citation type="submission" date="2022-03" db="EMBL/GenBank/DDBJ databases">
        <authorList>
            <person name="Lindestad O."/>
        </authorList>
    </citation>
    <scope>NUCLEOTIDE SEQUENCE</scope>
</reference>
<evidence type="ECO:0000313" key="3">
    <source>
        <dbReference type="Proteomes" id="UP000838756"/>
    </source>
</evidence>
<evidence type="ECO:0000256" key="1">
    <source>
        <dbReference type="SAM" id="MobiDB-lite"/>
    </source>
</evidence>
<feature type="compositionally biased region" description="Low complexity" evidence="1">
    <location>
        <begin position="21"/>
        <end position="33"/>
    </location>
</feature>
<sequence length="153" mass="18083">MHMHTLRVRLERLSPSSYALPSPDEPTSSSASEETARPKRKRKKPVKRLKNTPRIAESSRVLRSMRRHSAYDEEDTRPLASYNVKEKIIKKPLKRGRPRSGKFYHLPSGFFAAMWKERIIDLLKILLPKWYLEFNSNAIILKFRMVMDSFQHF</sequence>
<accession>A0A8S4QHU5</accession>
<proteinExistence type="predicted"/>